<evidence type="ECO:0000259" key="8">
    <source>
        <dbReference type="Pfam" id="PF06414"/>
    </source>
</evidence>
<dbReference type="Gene3D" id="3.40.50.620">
    <property type="entry name" value="HUPs"/>
    <property type="match status" value="1"/>
</dbReference>
<evidence type="ECO:0000256" key="3">
    <source>
        <dbReference type="ARBA" id="ARBA00022741"/>
    </source>
</evidence>
<keyword evidence="4" id="KW-0067">ATP-binding</keyword>
<comment type="similarity">
    <text evidence="1">Belongs to the zeta toxin family.</text>
</comment>
<dbReference type="GeneID" id="95578573"/>
<dbReference type="Proteomes" id="UP001057738">
    <property type="component" value="Plasmid unnamed1"/>
</dbReference>
<evidence type="ECO:0000313" key="10">
    <source>
        <dbReference type="Proteomes" id="UP001057738"/>
    </source>
</evidence>
<dbReference type="Pfam" id="PF06414">
    <property type="entry name" value="Zeta_toxin"/>
    <property type="match status" value="1"/>
</dbReference>
<dbReference type="Gene3D" id="3.40.50.300">
    <property type="entry name" value="P-loop containing nucleotide triphosphate hydrolases"/>
    <property type="match status" value="1"/>
</dbReference>
<geneLocation type="plasmid" evidence="9 10">
    <name>unnamed1</name>
</geneLocation>
<keyword evidence="10" id="KW-1185">Reference proteome</keyword>
<feature type="domain" description="Zeta toxin" evidence="8">
    <location>
        <begin position="33"/>
        <end position="227"/>
    </location>
</feature>
<evidence type="ECO:0000256" key="4">
    <source>
        <dbReference type="ARBA" id="ARBA00022840"/>
    </source>
</evidence>
<evidence type="ECO:0000256" key="6">
    <source>
        <dbReference type="ARBA" id="ARBA00048178"/>
    </source>
</evidence>
<feature type="compositionally biased region" description="Basic and acidic residues" evidence="7">
    <location>
        <begin position="551"/>
        <end position="561"/>
    </location>
</feature>
<evidence type="ECO:0000256" key="5">
    <source>
        <dbReference type="ARBA" id="ARBA00032897"/>
    </source>
</evidence>
<proteinExistence type="inferred from homology"/>
<organism evidence="9 10">
    <name type="scientific">Streptomyces yangpuensis</name>
    <dbReference type="NCBI Taxonomy" id="1648182"/>
    <lineage>
        <taxon>Bacteria</taxon>
        <taxon>Bacillati</taxon>
        <taxon>Actinomycetota</taxon>
        <taxon>Actinomycetes</taxon>
        <taxon>Kitasatosporales</taxon>
        <taxon>Streptomycetaceae</taxon>
        <taxon>Streptomyces</taxon>
    </lineage>
</organism>
<dbReference type="InterPro" id="IPR014729">
    <property type="entry name" value="Rossmann-like_a/b/a_fold"/>
</dbReference>
<sequence>MTDPGVDRTYVLPQEQSDLIFEQIAQTLLAGAVPQDQPVATVLSAPPGAGKTVLAQDIKATYPVDARPVVIDVDAVRGFHPEYQRLRAAHGPQLADDLIQVQSRIWFESAIDYLVERGSHLIVEHGLRDREVSDRLLDKLSAEADGRAPYRIEAALLASSAATSELGILERYQVGHEMTGQGRIVAADLHDQRYTHLAEVADWLDADPRVSGQAVYQRGSAHPVHRNERLDSGELRLPVATRAVLEEVRNQPFTLEQSRAYLTLHASLQARMAPEWEPRLQRALEFAAPLLHPDADAGPITDRPAVTFGRYQIVSIAHLDTVRTILRDFPSLEIGVLDLEARPEQMPPVPEHLREFYAGCEANTSPAKNPMSAEERAGFWQATIDAVGLQDRVTVRVITRPELDPGGFNRMFPPERFDLVFPTASGEGFDLIRNASFEEIFNRKVRTVEPPLEYHTSDIRTAYRAGNEAWKNGFAPGGLEAFIAVDGPERLLTLVPPPPPPPPPAPGTVRRRVDASAARTRSTTTRPTRQGKEEPTQGTSKQPPAAPSRDAGPERRPGRGK</sequence>
<evidence type="ECO:0000256" key="1">
    <source>
        <dbReference type="ARBA" id="ARBA00009104"/>
    </source>
</evidence>
<gene>
    <name evidence="9" type="ORF">NRK68_34110</name>
</gene>
<dbReference type="SUPFAM" id="SSF52540">
    <property type="entry name" value="P-loop containing nucleoside triphosphate hydrolases"/>
    <property type="match status" value="1"/>
</dbReference>
<keyword evidence="3" id="KW-0547">Nucleotide-binding</keyword>
<feature type="region of interest" description="Disordered" evidence="7">
    <location>
        <begin position="492"/>
        <end position="561"/>
    </location>
</feature>
<accession>A0ABY5Q783</accession>
<reference evidence="9" key="1">
    <citation type="submission" date="2022-08" db="EMBL/GenBank/DDBJ databases">
        <authorList>
            <person name="Tian L."/>
        </authorList>
    </citation>
    <scope>NUCLEOTIDE SEQUENCE</scope>
    <source>
        <strain evidence="9">CM253</strain>
        <plasmid evidence="9">unnamed1</plasmid>
    </source>
</reference>
<dbReference type="InterPro" id="IPR010488">
    <property type="entry name" value="Zeta_toxin_domain"/>
</dbReference>
<keyword evidence="9" id="KW-0614">Plasmid</keyword>
<dbReference type="RefSeq" id="WP_257858058.1">
    <property type="nucleotide sequence ID" value="NZ_CP102515.1"/>
</dbReference>
<dbReference type="EC" id="2.7.1.176" evidence="2"/>
<evidence type="ECO:0000313" key="9">
    <source>
        <dbReference type="EMBL" id="UUY52316.1"/>
    </source>
</evidence>
<protein>
    <recommendedName>
        <fullName evidence="5">UDP-N-acetylglucosamine kinase</fullName>
        <ecNumber evidence="2">2.7.1.176</ecNumber>
    </recommendedName>
    <alternativeName>
        <fullName evidence="5">UDP-N-acetylglucosamine kinase</fullName>
    </alternativeName>
</protein>
<feature type="compositionally biased region" description="Pro residues" evidence="7">
    <location>
        <begin position="495"/>
        <end position="506"/>
    </location>
</feature>
<comment type="catalytic activity">
    <reaction evidence="6">
        <text>UDP-N-acetyl-alpha-D-glucosamine + ATP = UDP-N-acetyl-alpha-D-glucosamine 3'-phosphate + ADP + H(+)</text>
        <dbReference type="Rhea" id="RHEA:32671"/>
        <dbReference type="ChEBI" id="CHEBI:15378"/>
        <dbReference type="ChEBI" id="CHEBI:30616"/>
        <dbReference type="ChEBI" id="CHEBI:57705"/>
        <dbReference type="ChEBI" id="CHEBI:64353"/>
        <dbReference type="ChEBI" id="CHEBI:456216"/>
        <dbReference type="EC" id="2.7.1.176"/>
    </reaction>
</comment>
<dbReference type="EMBL" id="CP102515">
    <property type="protein sequence ID" value="UUY52316.1"/>
    <property type="molecule type" value="Genomic_DNA"/>
</dbReference>
<evidence type="ECO:0000256" key="2">
    <source>
        <dbReference type="ARBA" id="ARBA00011963"/>
    </source>
</evidence>
<dbReference type="InterPro" id="IPR027417">
    <property type="entry name" value="P-loop_NTPase"/>
</dbReference>
<name>A0ABY5Q783_9ACTN</name>
<evidence type="ECO:0000256" key="7">
    <source>
        <dbReference type="SAM" id="MobiDB-lite"/>
    </source>
</evidence>
<feature type="compositionally biased region" description="Low complexity" evidence="7">
    <location>
        <begin position="515"/>
        <end position="528"/>
    </location>
</feature>